<feature type="transmembrane region" description="Helical" evidence="2">
    <location>
        <begin position="184"/>
        <end position="206"/>
    </location>
</feature>
<feature type="compositionally biased region" description="Polar residues" evidence="1">
    <location>
        <begin position="1"/>
        <end position="11"/>
    </location>
</feature>
<dbReference type="EMBL" id="CP009249">
    <property type="protein sequence ID" value="APT92386.1"/>
    <property type="molecule type" value="Genomic_DNA"/>
</dbReference>
<keyword evidence="2" id="KW-1133">Transmembrane helix</keyword>
<proteinExistence type="predicted"/>
<dbReference type="OrthoDB" id="4423941at2"/>
<sequence>MTTPNNPTNPWDSDGNDDGLNPYGPTNHPEDSPNFGSTPNPGYAGYANYADQGQGAYGQPNGSGFYSGGVPPRNKGQVSWNDAVSYGLKAVASNAKLWLVIGFVLSLIFIAPSVVAILTVGFDSAADFENGALYDNGYSAMNFDDFIAPLVSFLISPILMRLALHQVDDQSTGWGHLGKDLHYFPALVVQFLSTLVTGLLAAVLIVPVVVISASLMDAESSSGSDVLIFIAVILALAGLLVLLALLITPLVSYMQWFAASGQAGIGDSIKAGFKVGKKHYGQLLLFSLVMGLCSFAMVLFTAGLGLIYLLPFSQLATAHMFRQIAGAQQVNY</sequence>
<protein>
    <recommendedName>
        <fullName evidence="5">Beta-carotene 15,15'-monooxygenase</fullName>
    </recommendedName>
</protein>
<evidence type="ECO:0000256" key="1">
    <source>
        <dbReference type="SAM" id="MobiDB-lite"/>
    </source>
</evidence>
<keyword evidence="2" id="KW-0472">Membrane</keyword>
<dbReference type="Proteomes" id="UP000185491">
    <property type="component" value="Chromosome"/>
</dbReference>
<dbReference type="KEGG" id="cpho:CPHO_05175"/>
<organism evidence="3 4">
    <name type="scientific">Corynebacterium phocae</name>
    <dbReference type="NCBI Taxonomy" id="161895"/>
    <lineage>
        <taxon>Bacteria</taxon>
        <taxon>Bacillati</taxon>
        <taxon>Actinomycetota</taxon>
        <taxon>Actinomycetes</taxon>
        <taxon>Mycobacteriales</taxon>
        <taxon>Corynebacteriaceae</taxon>
        <taxon>Corynebacterium</taxon>
    </lineage>
</organism>
<feature type="transmembrane region" description="Helical" evidence="2">
    <location>
        <begin position="97"/>
        <end position="126"/>
    </location>
</feature>
<gene>
    <name evidence="3" type="ORF">CPHO_05175</name>
</gene>
<dbReference type="AlphaFoldDB" id="A0A1L7D2J1"/>
<evidence type="ECO:0000313" key="3">
    <source>
        <dbReference type="EMBL" id="APT92386.1"/>
    </source>
</evidence>
<evidence type="ECO:0000256" key="2">
    <source>
        <dbReference type="SAM" id="Phobius"/>
    </source>
</evidence>
<evidence type="ECO:0008006" key="5">
    <source>
        <dbReference type="Google" id="ProtNLM"/>
    </source>
</evidence>
<feature type="region of interest" description="Disordered" evidence="1">
    <location>
        <begin position="1"/>
        <end position="43"/>
    </location>
</feature>
<feature type="transmembrane region" description="Helical" evidence="2">
    <location>
        <begin position="226"/>
        <end position="247"/>
    </location>
</feature>
<keyword evidence="4" id="KW-1185">Reference proteome</keyword>
<feature type="transmembrane region" description="Helical" evidence="2">
    <location>
        <begin position="283"/>
        <end position="310"/>
    </location>
</feature>
<keyword evidence="2" id="KW-0812">Transmembrane</keyword>
<name>A0A1L7D2J1_9CORY</name>
<dbReference type="RefSeq" id="WP_075733795.1">
    <property type="nucleotide sequence ID" value="NZ_CP009249.1"/>
</dbReference>
<evidence type="ECO:0000313" key="4">
    <source>
        <dbReference type="Proteomes" id="UP000185491"/>
    </source>
</evidence>
<reference evidence="3 4" key="1">
    <citation type="submission" date="2014-08" db="EMBL/GenBank/DDBJ databases">
        <title>Complete genome sequence of Corynebacterium phocae M408/89/1(T)(=DSM 44612(T)), isolated from the common seal (Phoca vitulina).</title>
        <authorList>
            <person name="Ruckert C."/>
            <person name="Albersmeier A."/>
            <person name="Winkler A."/>
            <person name="Kalinowski J."/>
        </authorList>
    </citation>
    <scope>NUCLEOTIDE SEQUENCE [LARGE SCALE GENOMIC DNA]</scope>
    <source>
        <strain evidence="3 4">M408/89/1</strain>
    </source>
</reference>
<accession>A0A1L7D2J1</accession>